<dbReference type="InterPro" id="IPR023214">
    <property type="entry name" value="HAD_sf"/>
</dbReference>
<sequence length="242" mass="27253">MKTYEWILFDADETLFNFDSFDGLQRLLSRFEVNFTQQDYQTYQVFNKSLWVDYQNGTITAQELQHQRFAIWADQLQVSTQVLHSTFMAIMADICTPIEGAQSLLTSLKGRVKLGIITNGFTELQQIRLERTGFQTYFDLLVISEQVGFAKPHRGIFEHALSLMGNPARGQVLMVGDNPDSDILGGLNAGLDTCWFNAHNHPISPGLTPKYQVSSLAELETLLLGEKKVISAPDKVAVTEMI</sequence>
<evidence type="ECO:0000313" key="2">
    <source>
        <dbReference type="Proteomes" id="UP000254677"/>
    </source>
</evidence>
<dbReference type="InterPro" id="IPR036412">
    <property type="entry name" value="HAD-like_sf"/>
</dbReference>
<dbReference type="SFLD" id="SFLDS00003">
    <property type="entry name" value="Haloacid_Dehalogenase"/>
    <property type="match status" value="1"/>
</dbReference>
<dbReference type="PANTHER" id="PTHR47478">
    <property type="match status" value="1"/>
</dbReference>
<dbReference type="EMBL" id="UGOA01000001">
    <property type="protein sequence ID" value="STX43697.1"/>
    <property type="molecule type" value="Genomic_DNA"/>
</dbReference>
<dbReference type="EC" id="3.1.3.5" evidence="1"/>
<evidence type="ECO:0000313" key="1">
    <source>
        <dbReference type="EMBL" id="STX43697.1"/>
    </source>
</evidence>
<accession>A0A378J9X6</accession>
<keyword evidence="1" id="KW-0378">Hydrolase</keyword>
<dbReference type="InterPro" id="IPR023198">
    <property type="entry name" value="PGP-like_dom2"/>
</dbReference>
<keyword evidence="2" id="KW-1185">Reference proteome</keyword>
<gene>
    <name evidence="1" type="primary">yjjG</name>
    <name evidence="1" type="ORF">NCTC13292_02334</name>
</gene>
<dbReference type="NCBIfam" id="NF006976">
    <property type="entry name" value="PRK09449.1"/>
    <property type="match status" value="1"/>
</dbReference>
<dbReference type="NCBIfam" id="TIGR01549">
    <property type="entry name" value="HAD-SF-IA-v1"/>
    <property type="match status" value="1"/>
</dbReference>
<name>A0A378J9X6_9GAMM</name>
<dbReference type="AlphaFoldDB" id="A0A378J9X6"/>
<dbReference type="Proteomes" id="UP000254677">
    <property type="component" value="Unassembled WGS sequence"/>
</dbReference>
<dbReference type="InterPro" id="IPR052550">
    <property type="entry name" value="Pyrimidine_5'-ntase_YjjG"/>
</dbReference>
<dbReference type="CDD" id="cd04305">
    <property type="entry name" value="HAD_Neu5Ac-Pase_like"/>
    <property type="match status" value="1"/>
</dbReference>
<dbReference type="Pfam" id="PF00702">
    <property type="entry name" value="Hydrolase"/>
    <property type="match status" value="1"/>
</dbReference>
<dbReference type="PANTHER" id="PTHR47478:SF1">
    <property type="entry name" value="PYRIMIDINE 5'-NUCLEOTIDASE YJJG"/>
    <property type="match status" value="1"/>
</dbReference>
<reference evidence="1 2" key="1">
    <citation type="submission" date="2018-06" db="EMBL/GenBank/DDBJ databases">
        <authorList>
            <consortium name="Pathogen Informatics"/>
            <person name="Doyle S."/>
        </authorList>
    </citation>
    <scope>NUCLEOTIDE SEQUENCE [LARGE SCALE GENOMIC DNA]</scope>
    <source>
        <strain evidence="1 2">NCTC13292</strain>
    </source>
</reference>
<dbReference type="SUPFAM" id="SSF56784">
    <property type="entry name" value="HAD-like"/>
    <property type="match status" value="1"/>
</dbReference>
<dbReference type="NCBIfam" id="TIGR02254">
    <property type="entry name" value="YjjG_YfnB"/>
    <property type="match status" value="1"/>
</dbReference>
<dbReference type="Gene3D" id="3.40.50.1000">
    <property type="entry name" value="HAD superfamily/HAD-like"/>
    <property type="match status" value="1"/>
</dbReference>
<protein>
    <submittedName>
        <fullName evidence="1">Haloacid dehalogenase</fullName>
        <ecNumber evidence="1">3.1.3.5</ecNumber>
    </submittedName>
</protein>
<dbReference type="Gene3D" id="1.10.150.240">
    <property type="entry name" value="Putative phosphatase, domain 2"/>
    <property type="match status" value="1"/>
</dbReference>
<dbReference type="OrthoDB" id="148966at2"/>
<organism evidence="1 2">
    <name type="scientific">Legionella donaldsonii</name>
    <dbReference type="NCBI Taxonomy" id="45060"/>
    <lineage>
        <taxon>Bacteria</taxon>
        <taxon>Pseudomonadati</taxon>
        <taxon>Pseudomonadota</taxon>
        <taxon>Gammaproteobacteria</taxon>
        <taxon>Legionellales</taxon>
        <taxon>Legionellaceae</taxon>
        <taxon>Legionella</taxon>
    </lineage>
</organism>
<dbReference type="PRINTS" id="PR00413">
    <property type="entry name" value="HADHALOGNASE"/>
</dbReference>
<dbReference type="RefSeq" id="WP_115221926.1">
    <property type="nucleotide sequence ID" value="NZ_CAXYJE010000002.1"/>
</dbReference>
<dbReference type="SFLD" id="SFLDG01129">
    <property type="entry name" value="C1.5:_HAD__Beta-PGM__Phosphata"/>
    <property type="match status" value="1"/>
</dbReference>
<proteinExistence type="predicted"/>
<dbReference type="GO" id="GO:0008253">
    <property type="term" value="F:5'-nucleotidase activity"/>
    <property type="evidence" value="ECO:0007669"/>
    <property type="project" value="UniProtKB-EC"/>
</dbReference>
<dbReference type="InterPro" id="IPR006439">
    <property type="entry name" value="HAD-SF_hydro_IA"/>
</dbReference>
<dbReference type="InterPro" id="IPR011951">
    <property type="entry name" value="HAD-SF_hydro_IA_YjjG/PynA"/>
</dbReference>